<dbReference type="EMBL" id="LR593886">
    <property type="protein sequence ID" value="VTR95221.1"/>
    <property type="molecule type" value="Genomic_DNA"/>
</dbReference>
<dbReference type="Proteomes" id="UP000464178">
    <property type="component" value="Chromosome"/>
</dbReference>
<keyword evidence="2" id="KW-1185">Reference proteome</keyword>
<evidence type="ECO:0000313" key="1">
    <source>
        <dbReference type="EMBL" id="VTR95221.1"/>
    </source>
</evidence>
<accession>A0A6P2D1R2</accession>
<name>A0A6P2D1R2_9BACT</name>
<reference evidence="1 2" key="1">
    <citation type="submission" date="2019-05" db="EMBL/GenBank/DDBJ databases">
        <authorList>
            <consortium name="Science for Life Laboratories"/>
        </authorList>
    </citation>
    <scope>NUCLEOTIDE SEQUENCE [LARGE SCALE GENOMIC DNA]</scope>
    <source>
        <strain evidence="1">Soil9</strain>
    </source>
</reference>
<dbReference type="KEGG" id="gms:SOIL9_24930"/>
<evidence type="ECO:0008006" key="3">
    <source>
        <dbReference type="Google" id="ProtNLM"/>
    </source>
</evidence>
<proteinExistence type="predicted"/>
<dbReference type="AlphaFoldDB" id="A0A6P2D1R2"/>
<evidence type="ECO:0000313" key="2">
    <source>
        <dbReference type="Proteomes" id="UP000464178"/>
    </source>
</evidence>
<organism evidence="1 2">
    <name type="scientific">Gemmata massiliana</name>
    <dbReference type="NCBI Taxonomy" id="1210884"/>
    <lineage>
        <taxon>Bacteria</taxon>
        <taxon>Pseudomonadati</taxon>
        <taxon>Planctomycetota</taxon>
        <taxon>Planctomycetia</taxon>
        <taxon>Gemmatales</taxon>
        <taxon>Gemmataceae</taxon>
        <taxon>Gemmata</taxon>
    </lineage>
</organism>
<sequence>MVVIANKGYDQQDFVYVITRSRPAAIPSRKNRTLPRNLNTDRYKTDVVERIWAKAKPYRRRQPLREDHT</sequence>
<protein>
    <recommendedName>
        <fullName evidence="3">Transposase</fullName>
    </recommendedName>
</protein>
<gene>
    <name evidence="1" type="ORF">SOIL9_24930</name>
</gene>